<dbReference type="RefSeq" id="WP_145168864.1">
    <property type="nucleotide sequence ID" value="NZ_CP036525.1"/>
</dbReference>
<feature type="domain" description="L-lysine epsilon oxidase C-terminal" evidence="2">
    <location>
        <begin position="346"/>
        <end position="471"/>
    </location>
</feature>
<evidence type="ECO:0000259" key="1">
    <source>
        <dbReference type="Pfam" id="PF17990"/>
    </source>
</evidence>
<dbReference type="EMBL" id="CP036525">
    <property type="protein sequence ID" value="QDT03110.1"/>
    <property type="molecule type" value="Genomic_DNA"/>
</dbReference>
<dbReference type="Proteomes" id="UP000318538">
    <property type="component" value="Chromosome"/>
</dbReference>
<dbReference type="Pfam" id="PF17990">
    <property type="entry name" value="LodA_N"/>
    <property type="match status" value="1"/>
</dbReference>
<keyword evidence="4" id="KW-1185">Reference proteome</keyword>
<dbReference type="KEGG" id="rlc:K227x_14900"/>
<name>A0A517N7M1_9BACT</name>
<organism evidence="3 4">
    <name type="scientific">Rubripirellula lacrimiformis</name>
    <dbReference type="NCBI Taxonomy" id="1930273"/>
    <lineage>
        <taxon>Bacteria</taxon>
        <taxon>Pseudomonadati</taxon>
        <taxon>Planctomycetota</taxon>
        <taxon>Planctomycetia</taxon>
        <taxon>Pirellulales</taxon>
        <taxon>Pirellulaceae</taxon>
        <taxon>Rubripirellula</taxon>
    </lineage>
</organism>
<dbReference type="InterPro" id="IPR041168">
    <property type="entry name" value="LodA_N"/>
</dbReference>
<dbReference type="InterPro" id="IPR041173">
    <property type="entry name" value="LodA_C"/>
</dbReference>
<sequence>MAKSYRIHPAIGVARVGNSMETFIGPEIPGTEPAPIGGAFKADGRLKRQAARFRVFEYDSDNPTAEPLEVTTSHSEVENISWTVKLANRKAAGNVILSGGNTPRNPGISESELVIAPSAKTLSAPGQSVAFDDGKFRGKVVPLGHASTESSGNLVVAGGFGTSNFVVKPGEQGGYSAGGGLNFANNRFWYDDTSDGSINATIQLSDGTTVQAEQAWIIVGPPDYAPGVGNIVTLYELMLDLVVRQFSFAPNLFSGGAFDSTYRPSFTNEIYPILHRVSQQGWVSRVANMGHANVMLRAFNDLSFVPTPGNDPHQSLRELIFHKLRDPDNPNTTGNMPRLNGDGEVNPVGLTLRPLQYFLMKQWKDGLFVGDWSGIPALSSNVTAWGLDQAALEHCTGGSFFPGIEVNRIVATRPDIYQADSSNVAVEIRLRPESANDDRPAGYLTQDNAMPWQADFLKCRNGWWPAQRPDEVLVASGGPQLEWDRDKIANHKDMVERWHELGVVAQSNGEYIETERNPDGMFLV</sequence>
<evidence type="ECO:0000313" key="3">
    <source>
        <dbReference type="EMBL" id="QDT03110.1"/>
    </source>
</evidence>
<dbReference type="OrthoDB" id="336698at2"/>
<reference evidence="3 4" key="1">
    <citation type="submission" date="2019-02" db="EMBL/GenBank/DDBJ databases">
        <title>Deep-cultivation of Planctomycetes and their phenomic and genomic characterization uncovers novel biology.</title>
        <authorList>
            <person name="Wiegand S."/>
            <person name="Jogler M."/>
            <person name="Boedeker C."/>
            <person name="Pinto D."/>
            <person name="Vollmers J."/>
            <person name="Rivas-Marin E."/>
            <person name="Kohn T."/>
            <person name="Peeters S.H."/>
            <person name="Heuer A."/>
            <person name="Rast P."/>
            <person name="Oberbeckmann S."/>
            <person name="Bunk B."/>
            <person name="Jeske O."/>
            <person name="Meyerdierks A."/>
            <person name="Storesund J.E."/>
            <person name="Kallscheuer N."/>
            <person name="Luecker S."/>
            <person name="Lage O.M."/>
            <person name="Pohl T."/>
            <person name="Merkel B.J."/>
            <person name="Hornburger P."/>
            <person name="Mueller R.-W."/>
            <person name="Bruemmer F."/>
            <person name="Labrenz M."/>
            <person name="Spormann A.M."/>
            <person name="Op den Camp H."/>
            <person name="Overmann J."/>
            <person name="Amann R."/>
            <person name="Jetten M.S.M."/>
            <person name="Mascher T."/>
            <person name="Medema M.H."/>
            <person name="Devos D.P."/>
            <person name="Kaster A.-K."/>
            <person name="Ovreas L."/>
            <person name="Rohde M."/>
            <person name="Galperin M.Y."/>
            <person name="Jogler C."/>
        </authorList>
    </citation>
    <scope>NUCLEOTIDE SEQUENCE [LARGE SCALE GENOMIC DNA]</scope>
    <source>
        <strain evidence="3 4">K22_7</strain>
    </source>
</reference>
<evidence type="ECO:0000313" key="4">
    <source>
        <dbReference type="Proteomes" id="UP000318538"/>
    </source>
</evidence>
<accession>A0A517N7M1</accession>
<protein>
    <submittedName>
        <fullName evidence="3">L-lysine 6-oxidase</fullName>
        <ecNumber evidence="3">1.4.3.20</ecNumber>
    </submittedName>
</protein>
<evidence type="ECO:0000259" key="2">
    <source>
        <dbReference type="Pfam" id="PF18417"/>
    </source>
</evidence>
<proteinExistence type="predicted"/>
<feature type="domain" description="L-Lysine epsilon oxidase N-terminal" evidence="1">
    <location>
        <begin position="8"/>
        <end position="219"/>
    </location>
</feature>
<gene>
    <name evidence="3" type="primary">lodA</name>
    <name evidence="3" type="ORF">K227x_14900</name>
</gene>
<dbReference type="Pfam" id="PF18417">
    <property type="entry name" value="LodA_C"/>
    <property type="match status" value="1"/>
</dbReference>
<keyword evidence="3" id="KW-0560">Oxidoreductase</keyword>
<dbReference type="EC" id="1.4.3.20" evidence="3"/>
<dbReference type="GO" id="GO:0033736">
    <property type="term" value="F:L-lysine 6-oxidase activity"/>
    <property type="evidence" value="ECO:0007669"/>
    <property type="project" value="UniProtKB-EC"/>
</dbReference>
<dbReference type="AlphaFoldDB" id="A0A517N7M1"/>